<name>A0A9P0GEF3_9CUCU</name>
<evidence type="ECO:0000313" key="1">
    <source>
        <dbReference type="EMBL" id="CAH1106805.1"/>
    </source>
</evidence>
<organism evidence="1 2">
    <name type="scientific">Psylliodes chrysocephalus</name>
    <dbReference type="NCBI Taxonomy" id="3402493"/>
    <lineage>
        <taxon>Eukaryota</taxon>
        <taxon>Metazoa</taxon>
        <taxon>Ecdysozoa</taxon>
        <taxon>Arthropoda</taxon>
        <taxon>Hexapoda</taxon>
        <taxon>Insecta</taxon>
        <taxon>Pterygota</taxon>
        <taxon>Neoptera</taxon>
        <taxon>Endopterygota</taxon>
        <taxon>Coleoptera</taxon>
        <taxon>Polyphaga</taxon>
        <taxon>Cucujiformia</taxon>
        <taxon>Chrysomeloidea</taxon>
        <taxon>Chrysomelidae</taxon>
        <taxon>Galerucinae</taxon>
        <taxon>Alticini</taxon>
        <taxon>Psylliodes</taxon>
    </lineage>
</organism>
<keyword evidence="2" id="KW-1185">Reference proteome</keyword>
<sequence>MEKLTKIINEQKYVTLSSIIILTKGLEENYKNLTSGDDESEVNLKFALTQAMAQKIKSGIQERFSDLESSKTLIISTFLDPRFKHVGFSDDMVADRAKNLVTNLVCNLINAEKENHVANSTNHKPTFEEASVMSPP</sequence>
<reference evidence="1" key="1">
    <citation type="submission" date="2022-01" db="EMBL/GenBank/DDBJ databases">
        <authorList>
            <person name="King R."/>
        </authorList>
    </citation>
    <scope>NUCLEOTIDE SEQUENCE</scope>
</reference>
<proteinExistence type="predicted"/>
<evidence type="ECO:0000313" key="2">
    <source>
        <dbReference type="Proteomes" id="UP001153636"/>
    </source>
</evidence>
<protein>
    <submittedName>
        <fullName evidence="1">Uncharacterized protein</fullName>
    </submittedName>
</protein>
<dbReference type="SUPFAM" id="SSF53098">
    <property type="entry name" value="Ribonuclease H-like"/>
    <property type="match status" value="1"/>
</dbReference>
<accession>A0A9P0GEF3</accession>
<dbReference type="EMBL" id="OV651814">
    <property type="protein sequence ID" value="CAH1106805.1"/>
    <property type="molecule type" value="Genomic_DNA"/>
</dbReference>
<dbReference type="InterPro" id="IPR012337">
    <property type="entry name" value="RNaseH-like_sf"/>
</dbReference>
<dbReference type="Proteomes" id="UP001153636">
    <property type="component" value="Chromosome 2"/>
</dbReference>
<dbReference type="AlphaFoldDB" id="A0A9P0GEF3"/>
<dbReference type="OrthoDB" id="1607513at2759"/>
<gene>
    <name evidence="1" type="ORF">PSYICH_LOCUS7122</name>
</gene>